<keyword evidence="3" id="KW-0732">Signal</keyword>
<evidence type="ECO:0000313" key="4">
    <source>
        <dbReference type="EMBL" id="KAG7356288.1"/>
    </source>
</evidence>
<gene>
    <name evidence="4" type="ORF">IV203_000974</name>
</gene>
<feature type="region of interest" description="Disordered" evidence="1">
    <location>
        <begin position="306"/>
        <end position="328"/>
    </location>
</feature>
<feature type="region of interest" description="Disordered" evidence="1">
    <location>
        <begin position="361"/>
        <end position="380"/>
    </location>
</feature>
<feature type="chain" id="PRO_5039935750" evidence="3">
    <location>
        <begin position="25"/>
        <end position="420"/>
    </location>
</feature>
<proteinExistence type="predicted"/>
<organism evidence="4 5">
    <name type="scientific">Nitzschia inconspicua</name>
    <dbReference type="NCBI Taxonomy" id="303405"/>
    <lineage>
        <taxon>Eukaryota</taxon>
        <taxon>Sar</taxon>
        <taxon>Stramenopiles</taxon>
        <taxon>Ochrophyta</taxon>
        <taxon>Bacillariophyta</taxon>
        <taxon>Bacillariophyceae</taxon>
        <taxon>Bacillariophycidae</taxon>
        <taxon>Bacillariales</taxon>
        <taxon>Bacillariaceae</taxon>
        <taxon>Nitzschia</taxon>
    </lineage>
</organism>
<dbReference type="OrthoDB" id="10617087at2759"/>
<evidence type="ECO:0000256" key="2">
    <source>
        <dbReference type="SAM" id="Phobius"/>
    </source>
</evidence>
<name>A0A9K3L633_9STRA</name>
<feature type="compositionally biased region" description="Polar residues" evidence="1">
    <location>
        <begin position="101"/>
        <end position="123"/>
    </location>
</feature>
<protein>
    <submittedName>
        <fullName evidence="4">Uncharacterized protein</fullName>
    </submittedName>
</protein>
<dbReference type="Proteomes" id="UP000693970">
    <property type="component" value="Unassembled WGS sequence"/>
</dbReference>
<feature type="compositionally biased region" description="Polar residues" evidence="1">
    <location>
        <begin position="366"/>
        <end position="376"/>
    </location>
</feature>
<keyword evidence="5" id="KW-1185">Reference proteome</keyword>
<sequence>MKVFLNTTILAAVLVMALTSPVSAEKERIGPQVGGSQHGEDEPLDSRNGGATDTRDAPIIPTGRQEPDPWCGGDSIHHQNPCRIDVQSPEMVPPTDPPVSSLDTSSPTEAPTQNEETVTSLPTVPTVGVPSASPTGVPQVPCISTDGTFGVVSGTPDTDVMVSYMYEMETAAGVSKETIDSVILPQLEKTIVDSVLAEVFPGGCIGTEVGKRYLRLQRRLAVTGITMNPSDLINEEFVCDSSAVTDQNNGCNIIDGQLTLYTTDGEATAASQEIKRIIRQNMDNGAYASSNSDIVRLLYLDVAPSPPESGLDGNTGGENNEGTTGGGTSNELRVGLFVGLIGGAVIVAGVLYRKARTRHTDDETDLQTTNAGSAMQPQEPLNDAGVISYEESVASYDETGMVMADTGMDSVSSDGLGIAT</sequence>
<evidence type="ECO:0000313" key="5">
    <source>
        <dbReference type="Proteomes" id="UP000693970"/>
    </source>
</evidence>
<accession>A0A9K3L633</accession>
<evidence type="ECO:0000256" key="3">
    <source>
        <dbReference type="SAM" id="SignalP"/>
    </source>
</evidence>
<dbReference type="EMBL" id="JAGRRH010000015">
    <property type="protein sequence ID" value="KAG7356288.1"/>
    <property type="molecule type" value="Genomic_DNA"/>
</dbReference>
<reference evidence="4" key="1">
    <citation type="journal article" date="2021" name="Sci. Rep.">
        <title>Diploid genomic architecture of Nitzschia inconspicua, an elite biomass production diatom.</title>
        <authorList>
            <person name="Oliver A."/>
            <person name="Podell S."/>
            <person name="Pinowska A."/>
            <person name="Traller J.C."/>
            <person name="Smith S.R."/>
            <person name="McClure R."/>
            <person name="Beliaev A."/>
            <person name="Bohutskyi P."/>
            <person name="Hill E.A."/>
            <person name="Rabines A."/>
            <person name="Zheng H."/>
            <person name="Allen L.Z."/>
            <person name="Kuo A."/>
            <person name="Grigoriev I.V."/>
            <person name="Allen A.E."/>
            <person name="Hazlebeck D."/>
            <person name="Allen E.E."/>
        </authorList>
    </citation>
    <scope>NUCLEOTIDE SEQUENCE</scope>
    <source>
        <strain evidence="4">Hildebrandi</strain>
    </source>
</reference>
<evidence type="ECO:0000256" key="1">
    <source>
        <dbReference type="SAM" id="MobiDB-lite"/>
    </source>
</evidence>
<reference evidence="4" key="2">
    <citation type="submission" date="2021-04" db="EMBL/GenBank/DDBJ databases">
        <authorList>
            <person name="Podell S."/>
        </authorList>
    </citation>
    <scope>NUCLEOTIDE SEQUENCE</scope>
    <source>
        <strain evidence="4">Hildebrandi</strain>
    </source>
</reference>
<dbReference type="AlphaFoldDB" id="A0A9K3L633"/>
<comment type="caution">
    <text evidence="4">The sequence shown here is derived from an EMBL/GenBank/DDBJ whole genome shotgun (WGS) entry which is preliminary data.</text>
</comment>
<feature type="region of interest" description="Disordered" evidence="1">
    <location>
        <begin position="23"/>
        <end position="135"/>
    </location>
</feature>
<feature type="transmembrane region" description="Helical" evidence="2">
    <location>
        <begin position="334"/>
        <end position="352"/>
    </location>
</feature>
<keyword evidence="2" id="KW-0472">Membrane</keyword>
<feature type="signal peptide" evidence="3">
    <location>
        <begin position="1"/>
        <end position="24"/>
    </location>
</feature>
<keyword evidence="2" id="KW-0812">Transmembrane</keyword>
<keyword evidence="2" id="KW-1133">Transmembrane helix</keyword>